<reference evidence="1" key="1">
    <citation type="submission" date="2020-03" db="EMBL/GenBank/DDBJ databases">
        <title>The deep terrestrial virosphere.</title>
        <authorList>
            <person name="Holmfeldt K."/>
            <person name="Nilsson E."/>
            <person name="Simone D."/>
            <person name="Lopez-Fernandez M."/>
            <person name="Wu X."/>
            <person name="de Brujin I."/>
            <person name="Lundin D."/>
            <person name="Andersson A."/>
            <person name="Bertilsson S."/>
            <person name="Dopson M."/>
        </authorList>
    </citation>
    <scope>NUCLEOTIDE SEQUENCE</scope>
    <source>
        <strain evidence="1">TM448B02607</strain>
    </source>
</reference>
<accession>A0A6M3XWP6</accession>
<name>A0A6M3XWP6_9ZZZZ</name>
<sequence>MKINLTKLLETPCRVKQLNEIPQTAIFIERKHEATGSKESYSFEIDKIGVGYERFK</sequence>
<organism evidence="1">
    <name type="scientific">viral metagenome</name>
    <dbReference type="NCBI Taxonomy" id="1070528"/>
    <lineage>
        <taxon>unclassified sequences</taxon>
        <taxon>metagenomes</taxon>
        <taxon>organismal metagenomes</taxon>
    </lineage>
</organism>
<dbReference type="AlphaFoldDB" id="A0A6M3XWP6"/>
<evidence type="ECO:0000313" key="1">
    <source>
        <dbReference type="EMBL" id="QJI01528.1"/>
    </source>
</evidence>
<dbReference type="EMBL" id="MT144930">
    <property type="protein sequence ID" value="QJI01528.1"/>
    <property type="molecule type" value="Genomic_DNA"/>
</dbReference>
<protein>
    <submittedName>
        <fullName evidence="1">Uncharacterized protein</fullName>
    </submittedName>
</protein>
<gene>
    <name evidence="1" type="ORF">TM448B02607_0006</name>
</gene>
<proteinExistence type="predicted"/>